<evidence type="ECO:0000313" key="10">
    <source>
        <dbReference type="Proteomes" id="UP001165378"/>
    </source>
</evidence>
<comment type="caution">
    <text evidence="9">The sequence shown here is derived from an EMBL/GenBank/DDBJ whole genome shotgun (WGS) entry which is preliminary data.</text>
</comment>
<gene>
    <name evidence="9" type="ORF">LZ495_41665</name>
</gene>
<accession>A0AA41U9B1</accession>
<evidence type="ECO:0000259" key="8">
    <source>
        <dbReference type="Pfam" id="PF02771"/>
    </source>
</evidence>
<evidence type="ECO:0000259" key="7">
    <source>
        <dbReference type="Pfam" id="PF00441"/>
    </source>
</evidence>
<dbReference type="AlphaFoldDB" id="A0AA41U9B1"/>
<name>A0AA41U9B1_9ACTN</name>
<evidence type="ECO:0000313" key="9">
    <source>
        <dbReference type="EMBL" id="MCF2533699.1"/>
    </source>
</evidence>
<feature type="domain" description="Acyl-CoA dehydrogenase/oxidase N-terminal" evidence="8">
    <location>
        <begin position="6"/>
        <end position="99"/>
    </location>
</feature>
<dbReference type="SUPFAM" id="SSF56645">
    <property type="entry name" value="Acyl-CoA dehydrogenase NM domain-like"/>
    <property type="match status" value="1"/>
</dbReference>
<feature type="domain" description="Acyl-CoA dehydrogenase/oxidase C-terminal" evidence="7">
    <location>
        <begin position="247"/>
        <end position="407"/>
    </location>
</feature>
<dbReference type="InterPro" id="IPR009100">
    <property type="entry name" value="AcylCoA_DH/oxidase_NM_dom_sf"/>
</dbReference>
<dbReference type="Gene3D" id="1.20.140.10">
    <property type="entry name" value="Butyryl-CoA Dehydrogenase, subunit A, domain 3"/>
    <property type="match status" value="1"/>
</dbReference>
<dbReference type="EMBL" id="JAKFHA010000056">
    <property type="protein sequence ID" value="MCF2533699.1"/>
    <property type="molecule type" value="Genomic_DNA"/>
</dbReference>
<dbReference type="Proteomes" id="UP001165378">
    <property type="component" value="Unassembled WGS sequence"/>
</dbReference>
<comment type="similarity">
    <text evidence="2">Belongs to the acyl-CoA dehydrogenase family.</text>
</comment>
<feature type="region of interest" description="Disordered" evidence="6">
    <location>
        <begin position="320"/>
        <end position="342"/>
    </location>
</feature>
<dbReference type="GO" id="GO:0050660">
    <property type="term" value="F:flavin adenine dinucleotide binding"/>
    <property type="evidence" value="ECO:0007669"/>
    <property type="project" value="InterPro"/>
</dbReference>
<evidence type="ECO:0000256" key="2">
    <source>
        <dbReference type="ARBA" id="ARBA00009347"/>
    </source>
</evidence>
<dbReference type="RefSeq" id="WP_235058466.1">
    <property type="nucleotide sequence ID" value="NZ_JAKFHA010000056.1"/>
</dbReference>
<comment type="cofactor">
    <cofactor evidence="1">
        <name>FAD</name>
        <dbReference type="ChEBI" id="CHEBI:57692"/>
    </cofactor>
</comment>
<dbReference type="PANTHER" id="PTHR43884:SF20">
    <property type="entry name" value="ACYL-COA DEHYDROGENASE FADE28"/>
    <property type="match status" value="1"/>
</dbReference>
<dbReference type="Pfam" id="PF00441">
    <property type="entry name" value="Acyl-CoA_dh_1"/>
    <property type="match status" value="1"/>
</dbReference>
<dbReference type="SUPFAM" id="SSF47203">
    <property type="entry name" value="Acyl-CoA dehydrogenase C-terminal domain-like"/>
    <property type="match status" value="1"/>
</dbReference>
<dbReference type="InterPro" id="IPR013786">
    <property type="entry name" value="AcylCoA_DH/ox_N"/>
</dbReference>
<dbReference type="Gene3D" id="1.10.540.10">
    <property type="entry name" value="Acyl-CoA dehydrogenase/oxidase, N-terminal domain"/>
    <property type="match status" value="1"/>
</dbReference>
<dbReference type="InterPro" id="IPR009075">
    <property type="entry name" value="AcylCo_DH/oxidase_C"/>
</dbReference>
<protein>
    <submittedName>
        <fullName evidence="9">Acyl-CoA/acyl-ACP dehydrogenase</fullName>
    </submittedName>
</protein>
<evidence type="ECO:0000256" key="4">
    <source>
        <dbReference type="ARBA" id="ARBA00022827"/>
    </source>
</evidence>
<sequence>MRFALSDEQHELATMARRLLADRARRSPAAGTPVWGERPAFDGGLWATCAELGLLTLGVPEELGGTGGGILELAVVAEEMGAAAPHIPYVPAAVAAAAIAGAAGEAGTGAGNRPHIRALVAEIQTAQVVALPAWETFAGLADRPRLDALRVVGSAAPSAVEVSGRITVPFGDSADVVVAEAAGPEGGRIRLLIETGQPGVRVTTAEALDTAEPLAVLECAHAAADVLTGPAQPAAGRGQDTDDVAEAMRVVLAAELVGTGRRALEDAVAYAKDRTQFGRPIGSFQALKHMLADRHVQLDAARMLVWLAAAGLDGLDGADDPAAADASPADASPAGRSPVGGAASAGRTALAAATDAADAATADGLQTHGGIGFTWEQPAHVFLKHARARRALLGAPGRQLDRLADVLLEAR</sequence>
<evidence type="ECO:0000256" key="3">
    <source>
        <dbReference type="ARBA" id="ARBA00022630"/>
    </source>
</evidence>
<dbReference type="PANTHER" id="PTHR43884">
    <property type="entry name" value="ACYL-COA DEHYDROGENASE"/>
    <property type="match status" value="1"/>
</dbReference>
<proteinExistence type="inferred from homology"/>
<reference evidence="9" key="1">
    <citation type="submission" date="2022-01" db="EMBL/GenBank/DDBJ databases">
        <title>Genome-Based Taxonomic Classification of the Phylum Actinobacteria.</title>
        <authorList>
            <person name="Gao Y."/>
        </authorList>
    </citation>
    <scope>NUCLEOTIDE SEQUENCE</scope>
    <source>
        <strain evidence="9">KLBMP 8922</strain>
    </source>
</reference>
<dbReference type="InterPro" id="IPR036250">
    <property type="entry name" value="AcylCo_DH-like_C"/>
</dbReference>
<organism evidence="9 10">
    <name type="scientific">Yinghuangia soli</name>
    <dbReference type="NCBI Taxonomy" id="2908204"/>
    <lineage>
        <taxon>Bacteria</taxon>
        <taxon>Bacillati</taxon>
        <taxon>Actinomycetota</taxon>
        <taxon>Actinomycetes</taxon>
        <taxon>Kitasatosporales</taxon>
        <taxon>Streptomycetaceae</taxon>
        <taxon>Yinghuangia</taxon>
    </lineage>
</organism>
<evidence type="ECO:0000256" key="1">
    <source>
        <dbReference type="ARBA" id="ARBA00001974"/>
    </source>
</evidence>
<keyword evidence="4" id="KW-0274">FAD</keyword>
<evidence type="ECO:0000256" key="6">
    <source>
        <dbReference type="SAM" id="MobiDB-lite"/>
    </source>
</evidence>
<dbReference type="Pfam" id="PF02771">
    <property type="entry name" value="Acyl-CoA_dh_N"/>
    <property type="match status" value="1"/>
</dbReference>
<dbReference type="GO" id="GO:0003995">
    <property type="term" value="F:acyl-CoA dehydrogenase activity"/>
    <property type="evidence" value="ECO:0007669"/>
    <property type="project" value="TreeGrafter"/>
</dbReference>
<keyword evidence="10" id="KW-1185">Reference proteome</keyword>
<keyword evidence="5" id="KW-0560">Oxidoreductase</keyword>
<keyword evidence="3" id="KW-0285">Flavoprotein</keyword>
<evidence type="ECO:0000256" key="5">
    <source>
        <dbReference type="ARBA" id="ARBA00023002"/>
    </source>
</evidence>
<dbReference type="InterPro" id="IPR037069">
    <property type="entry name" value="AcylCoA_DH/ox_N_sf"/>
</dbReference>